<sequence>MKEKLFILGLDCIDSNILDNLNFTPNIKKMVAQGTYGTLNSTIPPITVPAWSSMLSGKDPGELGVYGFRNRRTYRYDDEVFASSHMVKFDRLWDLFSKVNKKSIIVGVPQTYPINPINGFLVSGFDSPKNSNEFCYPKELSTFIKEEIGEYLFDVTDFRNTPLDEVLDTVYSMTEKRFDLMENLIRENEWDFSILCEIGTDRIHHCFWKYHDKNHPEYEYHDKYSNVIIDYYMYIDNRIGRLLNILDDDSTTFLIVSDHGAKAMYGGVCINEILIREGWLVLKEKPNEPTKLTKDLIDWSKTKAWGDGGYYSRIFLNIVGREPQGKISPKDLRHYKEELTKLLQKIKLDNGIEISNKVYWPERIYRRVRGLAPDLIVLLGDLHWRSIGKVGYKSNWIIENDTGTDGANHSMDGVYIISGPNIKKNVRRDSSIYDITPTIIQQFNLPVNDDYIGENIFND</sequence>
<keyword evidence="2" id="KW-1185">Reference proteome</keyword>
<organism evidence="1 2">
    <name type="scientific">Chengkuizengella axinellae</name>
    <dbReference type="NCBI Taxonomy" id="3064388"/>
    <lineage>
        <taxon>Bacteria</taxon>
        <taxon>Bacillati</taxon>
        <taxon>Bacillota</taxon>
        <taxon>Bacilli</taxon>
        <taxon>Bacillales</taxon>
        <taxon>Paenibacillaceae</taxon>
        <taxon>Chengkuizengella</taxon>
    </lineage>
</organism>
<evidence type="ECO:0000313" key="2">
    <source>
        <dbReference type="Proteomes" id="UP001231941"/>
    </source>
</evidence>
<reference evidence="1 2" key="1">
    <citation type="submission" date="2023-08" db="EMBL/GenBank/DDBJ databases">
        <authorList>
            <person name="Park J.-S."/>
        </authorList>
    </citation>
    <scope>NUCLEOTIDE SEQUENCE [LARGE SCALE GENOMIC DNA]</scope>
    <source>
        <strain evidence="1 2">2205SS18-9</strain>
    </source>
</reference>
<protein>
    <submittedName>
        <fullName evidence="1">Alkaline phosphatase family protein</fullName>
    </submittedName>
</protein>
<dbReference type="Proteomes" id="UP001231941">
    <property type="component" value="Unassembled WGS sequence"/>
</dbReference>
<comment type="caution">
    <text evidence="1">The sequence shown here is derived from an EMBL/GenBank/DDBJ whole genome shotgun (WGS) entry which is preliminary data.</text>
</comment>
<proteinExistence type="predicted"/>
<dbReference type="InterPro" id="IPR017850">
    <property type="entry name" value="Alkaline_phosphatase_core_sf"/>
</dbReference>
<dbReference type="Pfam" id="PF01663">
    <property type="entry name" value="Phosphodiest"/>
    <property type="match status" value="1"/>
</dbReference>
<dbReference type="RefSeq" id="WP_305994421.1">
    <property type="nucleotide sequence ID" value="NZ_JAVAMP010000025.1"/>
</dbReference>
<dbReference type="EMBL" id="JAVAMP010000025">
    <property type="protein sequence ID" value="MDP5277119.1"/>
    <property type="molecule type" value="Genomic_DNA"/>
</dbReference>
<gene>
    <name evidence="1" type="ORF">Q5Y73_23770</name>
</gene>
<dbReference type="PANTHER" id="PTHR10151:SF120">
    <property type="entry name" value="BIS(5'-ADENOSYL)-TRIPHOSPHATASE"/>
    <property type="match status" value="1"/>
</dbReference>
<dbReference type="Gene3D" id="3.40.720.10">
    <property type="entry name" value="Alkaline Phosphatase, subunit A"/>
    <property type="match status" value="1"/>
</dbReference>
<accession>A0ABT9J6A6</accession>
<dbReference type="PANTHER" id="PTHR10151">
    <property type="entry name" value="ECTONUCLEOTIDE PYROPHOSPHATASE/PHOSPHODIESTERASE"/>
    <property type="match status" value="1"/>
</dbReference>
<dbReference type="InterPro" id="IPR002591">
    <property type="entry name" value="Phosphodiest/P_Trfase"/>
</dbReference>
<name>A0ABT9J6A6_9BACL</name>
<evidence type="ECO:0000313" key="1">
    <source>
        <dbReference type="EMBL" id="MDP5277119.1"/>
    </source>
</evidence>
<dbReference type="SUPFAM" id="SSF53649">
    <property type="entry name" value="Alkaline phosphatase-like"/>
    <property type="match status" value="1"/>
</dbReference>